<evidence type="ECO:0000256" key="1">
    <source>
        <dbReference type="ARBA" id="ARBA00022669"/>
    </source>
</evidence>
<dbReference type="OrthoDB" id="407355at2759"/>
<feature type="domain" description="LysM" evidence="4">
    <location>
        <begin position="964"/>
        <end position="1008"/>
    </location>
</feature>
<keyword evidence="6" id="KW-1185">Reference proteome</keyword>
<proteinExistence type="predicted"/>
<evidence type="ECO:0000259" key="4">
    <source>
        <dbReference type="PROSITE" id="PS51782"/>
    </source>
</evidence>
<dbReference type="PANTHER" id="PTHR34997:SF1">
    <property type="entry name" value="PEPTIDOGLYCAN-BINDING LYSIN DOMAIN"/>
    <property type="match status" value="1"/>
</dbReference>
<dbReference type="CDD" id="cd00118">
    <property type="entry name" value="LysM"/>
    <property type="match status" value="1"/>
</dbReference>
<sequence>MLVPDRQDACLYYRTEVEAIVSASPSQVLPDEYLQYKELFHKFLPQYDPVTEAPNYLFAAPGEQCPLDASGCTASRRCVGLSPLAYYSQSTPRSCDQLWSPSRSFLFQIWSTFGEFIYFKEQGKEKSQVSFGTAFDTNQDGVYGFGFNEFPANAYRLNPDGTLSVHGCWKRPAGAGAPFGYTLECEEDPMMTSVGFGHTFPENSGMDNAPFLMFLTDLGDLQIVNRHGRIAWSFNGVPPAALQPIQWTLSAAARSSFLGDKFEAQCPEGAFVTGWSGLVWADVPSIEPCLAEALLSHPAGPLLYQALASYTRDNKFYVGFTMRCSDGSSVGVAKRAASSTVSASELLYTTATRSTGWVEPPCPGGYDQVRFQAAPFSRVFDKGYVTVRPLARCAATGKWTLYTAGLGFAPQELAASSGEPLDANAVSSLYAAIATKCGVGVERSQPEYVRDDAGLIGNLTATPPYRASEHLAQLQAQARLEDLAGGASCPPGQVLTGFFGKRMAILDRYRNYVLHSSMFPQLSSYASAAALDAFDELGLAAADLAGPGDGLSVTSLDGVFCAAFPAATQTQQAVVPQLSPASAAAAGAPDLGGGAVYLATAVPAGSVPASYATTTLGCEGAQITSLYSASNGVDITLIGVRCSDGRGESAGSYQPKLLESGNPGYVLDHACPQGYDAVKSSPGMGWDGLRRGQGISSLSFRCSSAASSHDGLDPDSDGRFWVQLGAAPVLVVNGSLFAASEVFVNNPQTWRCANDTVISRLVVHYTQGGRQGATLWRVHVYCSARPPPARDSSWFDIAARYGITLTDLLRSNPQVDSSQPLAAYNDTDVRVPQLCGAAATQPPVSTISSDCSKWWPTRNVTVTGAETCGGIATSFLSRNLLYLNTINNGVCPQASTVITRGMRLCIAPPSAVTTVSAVRGTSVAAGRRRHRRRGLLQQQPDPSGAAGAAAAGAAAAAAGGTCVLTSWVSVGQTCDDLCAMYNLDLGVFLRYNRGLDCSSLAVGMEVCVAVAPAGTARFRPQATALDDAGQQDGLLAPPHTPPPFGTAAASPALPPPPQSRNNSGIPPPPRSSDGTRQQRQPPPRRSAAVPRATPAVRKVPPAAAVAHSANAPPPRRKRAVP</sequence>
<dbReference type="InterPro" id="IPR052210">
    <property type="entry name" value="LysM1-like"/>
</dbReference>
<dbReference type="PROSITE" id="PS51782">
    <property type="entry name" value="LYSM"/>
    <property type="match status" value="1"/>
</dbReference>
<feature type="compositionally biased region" description="Low complexity" evidence="3">
    <location>
        <begin position="1085"/>
        <end position="1110"/>
    </location>
</feature>
<dbReference type="AlphaFoldDB" id="A0A835VPK2"/>
<protein>
    <recommendedName>
        <fullName evidence="4">LysM domain-containing protein</fullName>
    </recommendedName>
</protein>
<evidence type="ECO:0000313" key="5">
    <source>
        <dbReference type="EMBL" id="KAG2423010.1"/>
    </source>
</evidence>
<gene>
    <name evidence="5" type="ORF">HXX76_015608</name>
</gene>
<dbReference type="Proteomes" id="UP000650467">
    <property type="component" value="Unassembled WGS sequence"/>
</dbReference>
<dbReference type="PANTHER" id="PTHR34997">
    <property type="entry name" value="AM15"/>
    <property type="match status" value="1"/>
</dbReference>
<keyword evidence="1" id="KW-0147">Chitin-binding</keyword>
<accession>A0A835VPK2</accession>
<feature type="region of interest" description="Disordered" evidence="3">
    <location>
        <begin position="1029"/>
        <end position="1121"/>
    </location>
</feature>
<evidence type="ECO:0000256" key="2">
    <source>
        <dbReference type="ARBA" id="ARBA00023026"/>
    </source>
</evidence>
<keyword evidence="2" id="KW-0843">Virulence</keyword>
<dbReference type="InterPro" id="IPR018392">
    <property type="entry name" value="LysM"/>
</dbReference>
<organism evidence="5 6">
    <name type="scientific">Chlamydomonas incerta</name>
    <dbReference type="NCBI Taxonomy" id="51695"/>
    <lineage>
        <taxon>Eukaryota</taxon>
        <taxon>Viridiplantae</taxon>
        <taxon>Chlorophyta</taxon>
        <taxon>core chlorophytes</taxon>
        <taxon>Chlorophyceae</taxon>
        <taxon>CS clade</taxon>
        <taxon>Chlamydomonadales</taxon>
        <taxon>Chlamydomonadaceae</taxon>
        <taxon>Chlamydomonas</taxon>
    </lineage>
</organism>
<dbReference type="EMBL" id="JAEHOC010000088">
    <property type="protein sequence ID" value="KAG2423010.1"/>
    <property type="molecule type" value="Genomic_DNA"/>
</dbReference>
<evidence type="ECO:0000256" key="3">
    <source>
        <dbReference type="SAM" id="MobiDB-lite"/>
    </source>
</evidence>
<name>A0A835VPK2_CHLIN</name>
<reference evidence="5" key="1">
    <citation type="journal article" date="2020" name="bioRxiv">
        <title>Comparative genomics of Chlamydomonas.</title>
        <authorList>
            <person name="Craig R.J."/>
            <person name="Hasan A.R."/>
            <person name="Ness R.W."/>
            <person name="Keightley P.D."/>
        </authorList>
    </citation>
    <scope>NUCLEOTIDE SEQUENCE</scope>
    <source>
        <strain evidence="5">SAG 7.73</strain>
    </source>
</reference>
<dbReference type="InterPro" id="IPR036779">
    <property type="entry name" value="LysM_dom_sf"/>
</dbReference>
<comment type="caution">
    <text evidence="5">The sequence shown here is derived from an EMBL/GenBank/DDBJ whole genome shotgun (WGS) entry which is preliminary data.</text>
</comment>
<dbReference type="GO" id="GO:0008061">
    <property type="term" value="F:chitin binding"/>
    <property type="evidence" value="ECO:0007669"/>
    <property type="project" value="UniProtKB-KW"/>
</dbReference>
<dbReference type="Pfam" id="PF01476">
    <property type="entry name" value="LysM"/>
    <property type="match status" value="2"/>
</dbReference>
<dbReference type="Gene3D" id="3.10.350.10">
    <property type="entry name" value="LysM domain"/>
    <property type="match status" value="1"/>
</dbReference>
<evidence type="ECO:0000313" key="6">
    <source>
        <dbReference type="Proteomes" id="UP000650467"/>
    </source>
</evidence>